<comment type="caution">
    <text evidence="2">The sequence shown here is derived from an EMBL/GenBank/DDBJ whole genome shotgun (WGS) entry which is preliminary data.</text>
</comment>
<accession>A0ABW2XQJ5</accession>
<feature type="compositionally biased region" description="Basic and acidic residues" evidence="1">
    <location>
        <begin position="149"/>
        <end position="171"/>
    </location>
</feature>
<dbReference type="InterPro" id="IPR013325">
    <property type="entry name" value="RNA_pol_sigma_r2"/>
</dbReference>
<dbReference type="RefSeq" id="WP_131761485.1">
    <property type="nucleotide sequence ID" value="NZ_CAACUY010000169.1"/>
</dbReference>
<name>A0ABW2XQJ5_9ACTN</name>
<dbReference type="SUPFAM" id="SSF88946">
    <property type="entry name" value="Sigma2 domain of RNA polymerase sigma factors"/>
    <property type="match status" value="1"/>
</dbReference>
<evidence type="ECO:0000256" key="1">
    <source>
        <dbReference type="SAM" id="MobiDB-lite"/>
    </source>
</evidence>
<dbReference type="EMBL" id="JBHTGP010000015">
    <property type="protein sequence ID" value="MFD0688788.1"/>
    <property type="molecule type" value="Genomic_DNA"/>
</dbReference>
<evidence type="ECO:0000313" key="2">
    <source>
        <dbReference type="EMBL" id="MFD0688788.1"/>
    </source>
</evidence>
<feature type="compositionally biased region" description="Low complexity" evidence="1">
    <location>
        <begin position="125"/>
        <end position="144"/>
    </location>
</feature>
<sequence>MPTHTAPPLNEDFRLVEELRAQRPGAVGHVYNVYGPELVTYAEGLTGEHERAVEAVRTGLLSLRARAEDVPDAGTFRDWLFEVVRDECRVPSARGRWRVALAGVAGAAVLTAGMLALFESTGVRTKPSSAPPVAVATPTPSGVPAEPPVQKDERDKPDKKVKKDPADRPEGGRAAASGRGRLAVDASGCQGIGVAGLPRTCAIRLTAAGGPVRWSVASVSSRGGRVSAAGGGTLAAGRSATVAVTVRPTVACYIGGGGGGTVSFSPGGTAAVSYTCWRR</sequence>
<dbReference type="Proteomes" id="UP001597063">
    <property type="component" value="Unassembled WGS sequence"/>
</dbReference>
<feature type="region of interest" description="Disordered" evidence="1">
    <location>
        <begin position="123"/>
        <end position="180"/>
    </location>
</feature>
<dbReference type="Gene3D" id="1.10.1740.10">
    <property type="match status" value="1"/>
</dbReference>
<evidence type="ECO:0000313" key="3">
    <source>
        <dbReference type="Proteomes" id="UP001597063"/>
    </source>
</evidence>
<reference evidence="3" key="1">
    <citation type="journal article" date="2019" name="Int. J. Syst. Evol. Microbiol.">
        <title>The Global Catalogue of Microorganisms (GCM) 10K type strain sequencing project: providing services to taxonomists for standard genome sequencing and annotation.</title>
        <authorList>
            <consortium name="The Broad Institute Genomics Platform"/>
            <consortium name="The Broad Institute Genome Sequencing Center for Infectious Disease"/>
            <person name="Wu L."/>
            <person name="Ma J."/>
        </authorList>
    </citation>
    <scope>NUCLEOTIDE SEQUENCE [LARGE SCALE GENOMIC DNA]</scope>
    <source>
        <strain evidence="3">JCM 9371</strain>
    </source>
</reference>
<gene>
    <name evidence="2" type="ORF">ACFQZM_30140</name>
</gene>
<keyword evidence="3" id="KW-1185">Reference proteome</keyword>
<protein>
    <recommendedName>
        <fullName evidence="4">RNA polymerase sigma-70 region 2 domain-containing protein</fullName>
    </recommendedName>
</protein>
<proteinExistence type="predicted"/>
<evidence type="ECO:0008006" key="4">
    <source>
        <dbReference type="Google" id="ProtNLM"/>
    </source>
</evidence>
<organism evidence="2 3">
    <name type="scientific">Actinomadura fibrosa</name>
    <dbReference type="NCBI Taxonomy" id="111802"/>
    <lineage>
        <taxon>Bacteria</taxon>
        <taxon>Bacillati</taxon>
        <taxon>Actinomycetota</taxon>
        <taxon>Actinomycetes</taxon>
        <taxon>Streptosporangiales</taxon>
        <taxon>Thermomonosporaceae</taxon>
        <taxon>Actinomadura</taxon>
    </lineage>
</organism>